<organism evidence="1 2">
    <name type="scientific">Halomarina rubra</name>
    <dbReference type="NCBI Taxonomy" id="2071873"/>
    <lineage>
        <taxon>Archaea</taxon>
        <taxon>Methanobacteriati</taxon>
        <taxon>Methanobacteriota</taxon>
        <taxon>Stenosarchaea group</taxon>
        <taxon>Halobacteria</taxon>
        <taxon>Halobacteriales</taxon>
        <taxon>Natronomonadaceae</taxon>
        <taxon>Halomarina</taxon>
    </lineage>
</organism>
<gene>
    <name evidence="1" type="ORF">ACFSBT_20575</name>
</gene>
<protein>
    <submittedName>
        <fullName evidence="1">Replication/maintenance protein RepL</fullName>
    </submittedName>
</protein>
<proteinExistence type="predicted"/>
<keyword evidence="2" id="KW-1185">Reference proteome</keyword>
<dbReference type="Proteomes" id="UP001597187">
    <property type="component" value="Unassembled WGS sequence"/>
</dbReference>
<accession>A0ABD6B0T7</accession>
<comment type="caution">
    <text evidence="1">The sequence shown here is derived from an EMBL/GenBank/DDBJ whole genome shotgun (WGS) entry which is preliminary data.</text>
</comment>
<dbReference type="RefSeq" id="WP_250875606.1">
    <property type="nucleotide sequence ID" value="NZ_JALXFV010000009.1"/>
</dbReference>
<evidence type="ECO:0000313" key="1">
    <source>
        <dbReference type="EMBL" id="MFD1515681.1"/>
    </source>
</evidence>
<dbReference type="EMBL" id="JBHUDC010000009">
    <property type="protein sequence ID" value="MFD1515681.1"/>
    <property type="molecule type" value="Genomic_DNA"/>
</dbReference>
<name>A0ABD6B0T7_9EURY</name>
<evidence type="ECO:0000313" key="2">
    <source>
        <dbReference type="Proteomes" id="UP001597187"/>
    </source>
</evidence>
<dbReference type="AlphaFoldDB" id="A0ABD6B0T7"/>
<reference evidence="1 2" key="1">
    <citation type="journal article" date="2019" name="Int. J. Syst. Evol. Microbiol.">
        <title>The Global Catalogue of Microorganisms (GCM) 10K type strain sequencing project: providing services to taxonomists for standard genome sequencing and annotation.</title>
        <authorList>
            <consortium name="The Broad Institute Genomics Platform"/>
            <consortium name="The Broad Institute Genome Sequencing Center for Infectious Disease"/>
            <person name="Wu L."/>
            <person name="Ma J."/>
        </authorList>
    </citation>
    <scope>NUCLEOTIDE SEQUENCE [LARGE SCALE GENOMIC DNA]</scope>
    <source>
        <strain evidence="1 2">CGMCC 1.12563</strain>
    </source>
</reference>
<sequence length="83" mass="9698">MSVQSMDPDNLDELHWQILSLMERGRDDGEPWGYATIRYLADETGESRQLISQRLNDLVMGDAVDKVTRGFYRLEPEEVPRRE</sequence>